<dbReference type="SUPFAM" id="SSF101941">
    <property type="entry name" value="NAC domain"/>
    <property type="match status" value="1"/>
</dbReference>
<dbReference type="PROSITE" id="PS51005">
    <property type="entry name" value="NAC"/>
    <property type="match status" value="1"/>
</dbReference>
<dbReference type="InterPro" id="IPR003441">
    <property type="entry name" value="NAC-dom"/>
</dbReference>
<keyword evidence="4" id="KW-0539">Nucleus</keyword>
<evidence type="ECO:0000259" key="6">
    <source>
        <dbReference type="PROSITE" id="PS51005"/>
    </source>
</evidence>
<sequence>MACGFDSRPRNASFLQCVEVQEESSAGSNLGKGFRAVQEVSYAGRKQRRGSVPRDQIGLGCAPLADDPAYLILGSVDLYWLRLRSIKTDGSSRHFFHRISNAYGSGPRKRRKIDNKEHTACDDKNVRWHKTGRSKEVFDENGAKRGWKKILVLYTGSKKGGGKTDKAGWVMHQYHLGADEAEKDGQLVVCKIFYQSASKQIGKFEMDVSVMEHDASAVRIDPRTPKTDPPQPHLPSNSPCETEQYTSPFLLDQGEAESSRSNFCIKDEYEYRAWHPGLSQILEETAQPDEPSVTATQTFGSESGSGSGVQTFLDKAKATVSSTQVLKPGAGPNSRLGRRSWESGVQDMQSGSQEDLEAMLAQFYSTDADGNYN</sequence>
<dbReference type="Pfam" id="PF02365">
    <property type="entry name" value="NAM"/>
    <property type="match status" value="1"/>
</dbReference>
<reference evidence="7" key="1">
    <citation type="journal article" date="2018" name="DNA Res.">
        <title>Multiple hybrid de novo genome assembly of finger millet, an orphan allotetraploid crop.</title>
        <authorList>
            <person name="Hatakeyama M."/>
            <person name="Aluri S."/>
            <person name="Balachadran M.T."/>
            <person name="Sivarajan S.R."/>
            <person name="Patrignani A."/>
            <person name="Gruter S."/>
            <person name="Poveda L."/>
            <person name="Shimizu-Inatsugi R."/>
            <person name="Baeten J."/>
            <person name="Francoijs K.J."/>
            <person name="Nataraja K.N."/>
            <person name="Reddy Y.A.N."/>
            <person name="Phadnis S."/>
            <person name="Ravikumar R.L."/>
            <person name="Schlapbach R."/>
            <person name="Sreeman S.M."/>
            <person name="Shimizu K.K."/>
        </authorList>
    </citation>
    <scope>NUCLEOTIDE SEQUENCE</scope>
</reference>
<reference evidence="7" key="2">
    <citation type="submission" date="2021-12" db="EMBL/GenBank/DDBJ databases">
        <title>Resequencing data analysis of finger millet.</title>
        <authorList>
            <person name="Hatakeyama M."/>
            <person name="Aluri S."/>
            <person name="Balachadran M.T."/>
            <person name="Sivarajan S.R."/>
            <person name="Poveda L."/>
            <person name="Shimizu-Inatsugi R."/>
            <person name="Schlapbach R."/>
            <person name="Sreeman S.M."/>
            <person name="Shimizu K.K."/>
        </authorList>
    </citation>
    <scope>NUCLEOTIDE SEQUENCE</scope>
</reference>
<evidence type="ECO:0000256" key="5">
    <source>
        <dbReference type="SAM" id="MobiDB-lite"/>
    </source>
</evidence>
<evidence type="ECO:0000313" key="8">
    <source>
        <dbReference type="Proteomes" id="UP001054889"/>
    </source>
</evidence>
<dbReference type="GO" id="GO:0000976">
    <property type="term" value="F:transcription cis-regulatory region binding"/>
    <property type="evidence" value="ECO:0007669"/>
    <property type="project" value="TreeGrafter"/>
</dbReference>
<dbReference type="InterPro" id="IPR044799">
    <property type="entry name" value="SOG1-like"/>
</dbReference>
<keyword evidence="3" id="KW-0804">Transcription</keyword>
<protein>
    <recommendedName>
        <fullName evidence="6">NAC domain-containing protein</fullName>
    </recommendedName>
</protein>
<dbReference type="AlphaFoldDB" id="A0AAV5CWY4"/>
<gene>
    <name evidence="7" type="primary">ga19948</name>
    <name evidence="7" type="ORF">PR202_ga19948</name>
</gene>
<evidence type="ECO:0000256" key="3">
    <source>
        <dbReference type="ARBA" id="ARBA00023163"/>
    </source>
</evidence>
<dbReference type="EMBL" id="BQKI01000009">
    <property type="protein sequence ID" value="GJN02584.1"/>
    <property type="molecule type" value="Genomic_DNA"/>
</dbReference>
<accession>A0AAV5CWY4</accession>
<feature type="region of interest" description="Disordered" evidence="5">
    <location>
        <begin position="219"/>
        <end position="244"/>
    </location>
</feature>
<dbReference type="Proteomes" id="UP001054889">
    <property type="component" value="Unassembled WGS sequence"/>
</dbReference>
<dbReference type="Gene3D" id="2.170.150.80">
    <property type="entry name" value="NAC domain"/>
    <property type="match status" value="1"/>
</dbReference>
<comment type="caution">
    <text evidence="7">The sequence shown here is derived from an EMBL/GenBank/DDBJ whole genome shotgun (WGS) entry which is preliminary data.</text>
</comment>
<dbReference type="GO" id="GO:0003700">
    <property type="term" value="F:DNA-binding transcription factor activity"/>
    <property type="evidence" value="ECO:0007669"/>
    <property type="project" value="InterPro"/>
</dbReference>
<dbReference type="PANTHER" id="PTHR31079:SF25">
    <property type="entry name" value="NAC DOMAIN TRANSCRIPTION FACTOR SUPERFAMILY PROTEIN-RELATED"/>
    <property type="match status" value="1"/>
</dbReference>
<keyword evidence="2" id="KW-0238">DNA-binding</keyword>
<feature type="compositionally biased region" description="Polar residues" evidence="5">
    <location>
        <begin position="234"/>
        <end position="244"/>
    </location>
</feature>
<keyword evidence="1" id="KW-0805">Transcription regulation</keyword>
<feature type="region of interest" description="Disordered" evidence="5">
    <location>
        <begin position="323"/>
        <end position="356"/>
    </location>
</feature>
<feature type="region of interest" description="Disordered" evidence="5">
    <location>
        <begin position="287"/>
        <end position="309"/>
    </location>
</feature>
<feature type="compositionally biased region" description="Polar residues" evidence="5">
    <location>
        <begin position="293"/>
        <end position="309"/>
    </location>
</feature>
<evidence type="ECO:0000256" key="2">
    <source>
        <dbReference type="ARBA" id="ARBA00023125"/>
    </source>
</evidence>
<evidence type="ECO:0000256" key="4">
    <source>
        <dbReference type="ARBA" id="ARBA00023242"/>
    </source>
</evidence>
<evidence type="ECO:0000313" key="7">
    <source>
        <dbReference type="EMBL" id="GJN02584.1"/>
    </source>
</evidence>
<organism evidence="7 8">
    <name type="scientific">Eleusine coracana subsp. coracana</name>
    <dbReference type="NCBI Taxonomy" id="191504"/>
    <lineage>
        <taxon>Eukaryota</taxon>
        <taxon>Viridiplantae</taxon>
        <taxon>Streptophyta</taxon>
        <taxon>Embryophyta</taxon>
        <taxon>Tracheophyta</taxon>
        <taxon>Spermatophyta</taxon>
        <taxon>Magnoliopsida</taxon>
        <taxon>Liliopsida</taxon>
        <taxon>Poales</taxon>
        <taxon>Poaceae</taxon>
        <taxon>PACMAD clade</taxon>
        <taxon>Chloridoideae</taxon>
        <taxon>Cynodonteae</taxon>
        <taxon>Eleusininae</taxon>
        <taxon>Eleusine</taxon>
    </lineage>
</organism>
<dbReference type="PANTHER" id="PTHR31079">
    <property type="entry name" value="NAC DOMAIN-CONTAINING PROTEIN 73"/>
    <property type="match status" value="1"/>
</dbReference>
<feature type="domain" description="NAC" evidence="6">
    <location>
        <begin position="30"/>
        <end position="195"/>
    </location>
</feature>
<dbReference type="GO" id="GO:0005634">
    <property type="term" value="C:nucleus"/>
    <property type="evidence" value="ECO:0007669"/>
    <property type="project" value="TreeGrafter"/>
</dbReference>
<evidence type="ECO:0000256" key="1">
    <source>
        <dbReference type="ARBA" id="ARBA00023015"/>
    </source>
</evidence>
<dbReference type="InterPro" id="IPR036093">
    <property type="entry name" value="NAC_dom_sf"/>
</dbReference>
<proteinExistence type="predicted"/>
<keyword evidence="8" id="KW-1185">Reference proteome</keyword>
<name>A0AAV5CWY4_ELECO</name>